<dbReference type="OrthoDB" id="8094980at2"/>
<evidence type="ECO:0000256" key="1">
    <source>
        <dbReference type="SAM" id="SignalP"/>
    </source>
</evidence>
<protein>
    <submittedName>
        <fullName evidence="2">Uncharacterized protein</fullName>
    </submittedName>
</protein>
<evidence type="ECO:0000313" key="2">
    <source>
        <dbReference type="EMBL" id="SUU88908.1"/>
    </source>
</evidence>
<sequence>MKLLKSLGAMLLAAGLGYGGPAEAMSAGNAPQAYGGLVIQVRGCHGDPQRHFVPQFGSTEWHVHRRPDCRPIRVRPPVQVRDCHREVRRHFLPRYGNVPHRHVGPNCRVRVFSRYDPNRPRPPSCIQIGPIRYCEY</sequence>
<keyword evidence="1" id="KW-0732">Signal</keyword>
<proteinExistence type="predicted"/>
<accession>A0A380WJH0</accession>
<organism evidence="2 3">
    <name type="scientific">Aminobacter aminovorans</name>
    <name type="common">Chelatobacter heintzii</name>
    <dbReference type="NCBI Taxonomy" id="83263"/>
    <lineage>
        <taxon>Bacteria</taxon>
        <taxon>Pseudomonadati</taxon>
        <taxon>Pseudomonadota</taxon>
        <taxon>Alphaproteobacteria</taxon>
        <taxon>Hyphomicrobiales</taxon>
        <taxon>Phyllobacteriaceae</taxon>
        <taxon>Aminobacter</taxon>
    </lineage>
</organism>
<feature type="signal peptide" evidence="1">
    <location>
        <begin position="1"/>
        <end position="24"/>
    </location>
</feature>
<evidence type="ECO:0000313" key="3">
    <source>
        <dbReference type="Proteomes" id="UP000254701"/>
    </source>
</evidence>
<dbReference type="RefSeq" id="WP_115731169.1">
    <property type="nucleotide sequence ID" value="NZ_BAAAVY010000019.1"/>
</dbReference>
<feature type="chain" id="PRO_5016657137" evidence="1">
    <location>
        <begin position="25"/>
        <end position="136"/>
    </location>
</feature>
<gene>
    <name evidence="2" type="ORF">NCTC10684_02139</name>
</gene>
<reference evidence="2 3" key="1">
    <citation type="submission" date="2018-06" db="EMBL/GenBank/DDBJ databases">
        <authorList>
            <consortium name="Pathogen Informatics"/>
            <person name="Doyle S."/>
        </authorList>
    </citation>
    <scope>NUCLEOTIDE SEQUENCE [LARGE SCALE GENOMIC DNA]</scope>
    <source>
        <strain evidence="2 3">NCTC10684</strain>
    </source>
</reference>
<dbReference type="Proteomes" id="UP000254701">
    <property type="component" value="Unassembled WGS sequence"/>
</dbReference>
<dbReference type="AlphaFoldDB" id="A0A380WJH0"/>
<name>A0A380WJH0_AMIAI</name>
<dbReference type="EMBL" id="UFSM01000001">
    <property type="protein sequence ID" value="SUU88908.1"/>
    <property type="molecule type" value="Genomic_DNA"/>
</dbReference>